<protein>
    <submittedName>
        <fullName evidence="3">Uncharacterized protein</fullName>
    </submittedName>
</protein>
<accession>A0A915L6F7</accession>
<feature type="compositionally biased region" description="Low complexity" evidence="1">
    <location>
        <begin position="109"/>
        <end position="129"/>
    </location>
</feature>
<feature type="region of interest" description="Disordered" evidence="1">
    <location>
        <begin position="1"/>
        <end position="21"/>
    </location>
</feature>
<keyword evidence="2" id="KW-1185">Reference proteome</keyword>
<evidence type="ECO:0000313" key="3">
    <source>
        <dbReference type="WBParaSite" id="nRc.2.0.1.t46680-RA"/>
    </source>
</evidence>
<sequence>MNAPENDKEGRSSVAEHCLKGSDDNNNILHRVRVVRSPISEIVPALDLLEKEIIKRPQLKEYTNPKGLTLSPESAATTEPMAITTAPSTMARPSTVTPPFTMNPLLTVTPRPMRTPSSTMMPTLTTTPTSTMARPLTVTLPLSTTLALTMAPSYTLAMTPILMWSPTSTITGPSTVTPSSSTTLASTATPSNSNDIASLNKCLKEEKTMDCNTTCRKVCYITKESCAKKQTPTLKLSKMPKNVPIWSEITTTSNEMLIRDWLSSNFTDKKTKGITNSMPSVIEPDAMIASEMLRSGTMEQHMCERDADCSQLREPVAYCNWNSWARPYKFPFWIGLRRNESNLTIAYWKDECRNPMYRSGLFSLRDIIGYNKSYSLDVDGYESYDASTTLPYFLCRKTAPASAISTIRVRTWQVHYLMTTMQPATNATT</sequence>
<reference evidence="3" key="1">
    <citation type="submission" date="2022-11" db="UniProtKB">
        <authorList>
            <consortium name="WormBaseParasite"/>
        </authorList>
    </citation>
    <scope>IDENTIFICATION</scope>
</reference>
<proteinExistence type="predicted"/>
<name>A0A915L6F7_ROMCU</name>
<dbReference type="AlphaFoldDB" id="A0A915L6F7"/>
<evidence type="ECO:0000313" key="2">
    <source>
        <dbReference type="Proteomes" id="UP000887565"/>
    </source>
</evidence>
<evidence type="ECO:0000256" key="1">
    <source>
        <dbReference type="SAM" id="MobiDB-lite"/>
    </source>
</evidence>
<feature type="region of interest" description="Disordered" evidence="1">
    <location>
        <begin position="89"/>
        <end position="129"/>
    </location>
</feature>
<feature type="compositionally biased region" description="Polar residues" evidence="1">
    <location>
        <begin position="89"/>
        <end position="106"/>
    </location>
</feature>
<organism evidence="2 3">
    <name type="scientific">Romanomermis culicivorax</name>
    <name type="common">Nematode worm</name>
    <dbReference type="NCBI Taxonomy" id="13658"/>
    <lineage>
        <taxon>Eukaryota</taxon>
        <taxon>Metazoa</taxon>
        <taxon>Ecdysozoa</taxon>
        <taxon>Nematoda</taxon>
        <taxon>Enoplea</taxon>
        <taxon>Dorylaimia</taxon>
        <taxon>Mermithida</taxon>
        <taxon>Mermithoidea</taxon>
        <taxon>Mermithidae</taxon>
        <taxon>Romanomermis</taxon>
    </lineage>
</organism>
<dbReference type="Proteomes" id="UP000887565">
    <property type="component" value="Unplaced"/>
</dbReference>
<feature type="compositionally biased region" description="Basic and acidic residues" evidence="1">
    <location>
        <begin position="1"/>
        <end position="11"/>
    </location>
</feature>
<dbReference type="WBParaSite" id="nRc.2.0.1.t46680-RA">
    <property type="protein sequence ID" value="nRc.2.0.1.t46680-RA"/>
    <property type="gene ID" value="nRc.2.0.1.g46680"/>
</dbReference>